<proteinExistence type="predicted"/>
<evidence type="ECO:0000313" key="1">
    <source>
        <dbReference type="EMBL" id="KAK9112623.1"/>
    </source>
</evidence>
<dbReference type="EMBL" id="JBBNAG010000008">
    <property type="protein sequence ID" value="KAK9112623.1"/>
    <property type="molecule type" value="Genomic_DNA"/>
</dbReference>
<accession>A0AAP0ICK5</accession>
<gene>
    <name evidence="1" type="ORF">Scep_020142</name>
</gene>
<protein>
    <submittedName>
        <fullName evidence="1">Uncharacterized protein</fullName>
    </submittedName>
</protein>
<dbReference type="AlphaFoldDB" id="A0AAP0ICK5"/>
<comment type="caution">
    <text evidence="1">The sequence shown here is derived from an EMBL/GenBank/DDBJ whole genome shotgun (WGS) entry which is preliminary data.</text>
</comment>
<reference evidence="1 2" key="1">
    <citation type="submission" date="2024-01" db="EMBL/GenBank/DDBJ databases">
        <title>Genome assemblies of Stephania.</title>
        <authorList>
            <person name="Yang L."/>
        </authorList>
    </citation>
    <scope>NUCLEOTIDE SEQUENCE [LARGE SCALE GENOMIC DNA]</scope>
    <source>
        <strain evidence="1">JXDWG</strain>
        <tissue evidence="1">Leaf</tissue>
    </source>
</reference>
<sequence length="71" mass="7934">MPSMVSDHNLLADDIRERSQQVGNPIFYHIPRSYNGVAHFLARKALSSCCSVLWNDCIPLEIGSLVIETFG</sequence>
<keyword evidence="2" id="KW-1185">Reference proteome</keyword>
<name>A0AAP0ICK5_9MAGN</name>
<evidence type="ECO:0000313" key="2">
    <source>
        <dbReference type="Proteomes" id="UP001419268"/>
    </source>
</evidence>
<dbReference type="Proteomes" id="UP001419268">
    <property type="component" value="Unassembled WGS sequence"/>
</dbReference>
<organism evidence="1 2">
    <name type="scientific">Stephania cephalantha</name>
    <dbReference type="NCBI Taxonomy" id="152367"/>
    <lineage>
        <taxon>Eukaryota</taxon>
        <taxon>Viridiplantae</taxon>
        <taxon>Streptophyta</taxon>
        <taxon>Embryophyta</taxon>
        <taxon>Tracheophyta</taxon>
        <taxon>Spermatophyta</taxon>
        <taxon>Magnoliopsida</taxon>
        <taxon>Ranunculales</taxon>
        <taxon>Menispermaceae</taxon>
        <taxon>Menispermoideae</taxon>
        <taxon>Cissampelideae</taxon>
        <taxon>Stephania</taxon>
    </lineage>
</organism>